<dbReference type="Proteomes" id="UP001156641">
    <property type="component" value="Unassembled WGS sequence"/>
</dbReference>
<proteinExistence type="predicted"/>
<reference evidence="2" key="1">
    <citation type="journal article" date="2019" name="Int. J. Syst. Evol. Microbiol.">
        <title>The Global Catalogue of Microorganisms (GCM) 10K type strain sequencing project: providing services to taxonomists for standard genome sequencing and annotation.</title>
        <authorList>
            <consortium name="The Broad Institute Genomics Platform"/>
            <consortium name="The Broad Institute Genome Sequencing Center for Infectious Disease"/>
            <person name="Wu L."/>
            <person name="Ma J."/>
        </authorList>
    </citation>
    <scope>NUCLEOTIDE SEQUENCE [LARGE SCALE GENOMIC DNA]</scope>
    <source>
        <strain evidence="2">NBRC 112502</strain>
    </source>
</reference>
<protein>
    <submittedName>
        <fullName evidence="1">Uncharacterized protein</fullName>
    </submittedName>
</protein>
<organism evidence="1 2">
    <name type="scientific">Acidocella aquatica</name>
    <dbReference type="NCBI Taxonomy" id="1922313"/>
    <lineage>
        <taxon>Bacteria</taxon>
        <taxon>Pseudomonadati</taxon>
        <taxon>Pseudomonadota</taxon>
        <taxon>Alphaproteobacteria</taxon>
        <taxon>Acetobacterales</taxon>
        <taxon>Acidocellaceae</taxon>
        <taxon>Acidocella</taxon>
    </lineage>
</organism>
<name>A0ABQ6AES6_9PROT</name>
<evidence type="ECO:0000313" key="1">
    <source>
        <dbReference type="EMBL" id="GLR68540.1"/>
    </source>
</evidence>
<gene>
    <name evidence="1" type="ORF">GCM10010909_32210</name>
</gene>
<evidence type="ECO:0000313" key="2">
    <source>
        <dbReference type="Proteomes" id="UP001156641"/>
    </source>
</evidence>
<sequence length="49" mass="5271">MHGSKLHFVAGQGKRRGLCIDGTARAAYIPASLRWTGDGSAETCFISLY</sequence>
<dbReference type="EMBL" id="BSOS01000090">
    <property type="protein sequence ID" value="GLR68540.1"/>
    <property type="molecule type" value="Genomic_DNA"/>
</dbReference>
<accession>A0ABQ6AES6</accession>
<comment type="caution">
    <text evidence="1">The sequence shown here is derived from an EMBL/GenBank/DDBJ whole genome shotgun (WGS) entry which is preliminary data.</text>
</comment>
<keyword evidence="2" id="KW-1185">Reference proteome</keyword>